<dbReference type="Pfam" id="PF00078">
    <property type="entry name" value="RVT_1"/>
    <property type="match status" value="1"/>
</dbReference>
<dbReference type="Gene3D" id="3.30.70.270">
    <property type="match status" value="2"/>
</dbReference>
<dbReference type="InterPro" id="IPR043128">
    <property type="entry name" value="Rev_trsase/Diguanyl_cyclase"/>
</dbReference>
<dbReference type="InterPro" id="IPR041588">
    <property type="entry name" value="Integrase_H2C2"/>
</dbReference>
<accession>A0AAV7JI97</accession>
<dbReference type="PANTHER" id="PTHR37984:SF5">
    <property type="entry name" value="PROTEIN NYNRIN-LIKE"/>
    <property type="match status" value="1"/>
</dbReference>
<name>A0AAV7JI97_9METZ</name>
<organism evidence="4 5">
    <name type="scientific">Oopsacas minuta</name>
    <dbReference type="NCBI Taxonomy" id="111878"/>
    <lineage>
        <taxon>Eukaryota</taxon>
        <taxon>Metazoa</taxon>
        <taxon>Porifera</taxon>
        <taxon>Hexactinellida</taxon>
        <taxon>Hexasterophora</taxon>
        <taxon>Lyssacinosida</taxon>
        <taxon>Leucopsacidae</taxon>
        <taxon>Oopsacas</taxon>
    </lineage>
</organism>
<dbReference type="SUPFAM" id="SSF56672">
    <property type="entry name" value="DNA/RNA polymerases"/>
    <property type="match status" value="1"/>
</dbReference>
<dbReference type="CDD" id="cd01647">
    <property type="entry name" value="RT_LTR"/>
    <property type="match status" value="1"/>
</dbReference>
<dbReference type="Gene3D" id="1.10.340.70">
    <property type="match status" value="1"/>
</dbReference>
<gene>
    <name evidence="4" type="ORF">LOD99_11978</name>
</gene>
<dbReference type="GO" id="GO:0006259">
    <property type="term" value="P:DNA metabolic process"/>
    <property type="evidence" value="ECO:0007669"/>
    <property type="project" value="UniProtKB-ARBA"/>
</dbReference>
<dbReference type="EMBL" id="JAKMXF010000332">
    <property type="protein sequence ID" value="KAI6648169.1"/>
    <property type="molecule type" value="Genomic_DNA"/>
</dbReference>
<comment type="caution">
    <text evidence="4">The sequence shown here is derived from an EMBL/GenBank/DDBJ whole genome shotgun (WGS) entry which is preliminary data.</text>
</comment>
<dbReference type="Gene3D" id="3.10.10.10">
    <property type="entry name" value="HIV Type 1 Reverse Transcriptase, subunit A, domain 1"/>
    <property type="match status" value="1"/>
</dbReference>
<feature type="domain" description="Integrase zinc-binding" evidence="3">
    <location>
        <begin position="214"/>
        <end position="269"/>
    </location>
</feature>
<protein>
    <recommendedName>
        <fullName evidence="6">Integrase zinc-binding domain-containing protein</fullName>
    </recommendedName>
</protein>
<dbReference type="Gene3D" id="3.30.420.10">
    <property type="entry name" value="Ribonuclease H-like superfamily/Ribonuclease H"/>
    <property type="match status" value="1"/>
</dbReference>
<evidence type="ECO:0000256" key="1">
    <source>
        <dbReference type="SAM" id="MobiDB-lite"/>
    </source>
</evidence>
<dbReference type="InterPro" id="IPR050951">
    <property type="entry name" value="Retrovirus_Pol_polyprotein"/>
</dbReference>
<feature type="compositionally biased region" description="Acidic residues" evidence="1">
    <location>
        <begin position="486"/>
        <end position="501"/>
    </location>
</feature>
<dbReference type="InterPro" id="IPR043502">
    <property type="entry name" value="DNA/RNA_pol_sf"/>
</dbReference>
<dbReference type="PANTHER" id="PTHR37984">
    <property type="entry name" value="PROTEIN CBG26694"/>
    <property type="match status" value="1"/>
</dbReference>
<evidence type="ECO:0000259" key="2">
    <source>
        <dbReference type="Pfam" id="PF00078"/>
    </source>
</evidence>
<reference evidence="4 5" key="1">
    <citation type="journal article" date="2023" name="BMC Biol.">
        <title>The compact genome of the sponge Oopsacas minuta (Hexactinellida) is lacking key metazoan core genes.</title>
        <authorList>
            <person name="Santini S."/>
            <person name="Schenkelaars Q."/>
            <person name="Jourda C."/>
            <person name="Duchesne M."/>
            <person name="Belahbib H."/>
            <person name="Rocher C."/>
            <person name="Selva M."/>
            <person name="Riesgo A."/>
            <person name="Vervoort M."/>
            <person name="Leys S.P."/>
            <person name="Kodjabachian L."/>
            <person name="Le Bivic A."/>
            <person name="Borchiellini C."/>
            <person name="Claverie J.M."/>
            <person name="Renard E."/>
        </authorList>
    </citation>
    <scope>NUCLEOTIDE SEQUENCE [LARGE SCALE GENOMIC DNA]</scope>
    <source>
        <strain evidence="4">SPO-2</strain>
    </source>
</reference>
<evidence type="ECO:0000313" key="5">
    <source>
        <dbReference type="Proteomes" id="UP001165289"/>
    </source>
</evidence>
<evidence type="ECO:0000313" key="4">
    <source>
        <dbReference type="EMBL" id="KAI6648169.1"/>
    </source>
</evidence>
<keyword evidence="5" id="KW-1185">Reference proteome</keyword>
<evidence type="ECO:0000259" key="3">
    <source>
        <dbReference type="Pfam" id="PF17921"/>
    </source>
</evidence>
<dbReference type="InterPro" id="IPR036397">
    <property type="entry name" value="RNaseH_sf"/>
</dbReference>
<evidence type="ECO:0008006" key="6">
    <source>
        <dbReference type="Google" id="ProtNLM"/>
    </source>
</evidence>
<feature type="region of interest" description="Disordered" evidence="1">
    <location>
        <begin position="484"/>
        <end position="536"/>
    </location>
</feature>
<proteinExistence type="predicted"/>
<dbReference type="InterPro" id="IPR012337">
    <property type="entry name" value="RNaseH-like_sf"/>
</dbReference>
<dbReference type="Pfam" id="PF17921">
    <property type="entry name" value="Integrase_H2C2"/>
    <property type="match status" value="1"/>
</dbReference>
<feature type="domain" description="Reverse transcriptase" evidence="2">
    <location>
        <begin position="3"/>
        <end position="90"/>
    </location>
</feature>
<dbReference type="AlphaFoldDB" id="A0AAV7JI97"/>
<dbReference type="Proteomes" id="UP001165289">
    <property type="component" value="Unassembled WGS sequence"/>
</dbReference>
<dbReference type="InterPro" id="IPR000477">
    <property type="entry name" value="RT_dom"/>
</dbReference>
<sequence>MPRGHYEMLVMAFGLCNSRSTFQRVMDTALYSAINTESYVDDCLTHSANWNQHMSDLRVALSCLRSANIQFWRDKCRFGYDTGEFLGHTISPWGRTPSPSLVKSLTDFKPPSTVKELQRFLGMADFYRDYIPAFAQISEPLYQLTRKGHAWDWNAHCKSGLGAGDKNEQSDDPSISFAIQQIENGGSVARGRYKNDSRMRISKGLLCRGTRVVIPPMLRERVIRMVHNFGHMGHLKTADELKMRYFWKGMYKDVEEICSRCLVCLKPKHHNKPKETLQPYIVEELAPGVLKKRRSSPYHPKGDGLAEHSIGTVKQVMLCLLADRKLRKTEWPLLLNEVSFTCNSLRNSSTGLSPNEIFYSEKLRNSLDLNIGYSVNEGVTSEEYYEQLRDRRNRLEEIGRENAEEAYRRTKLFHDRGKVDSDIGEDDQVILKDRRRTNVRILEPTSKKEKWVHLSRCKAFRRMTYCSPQMISTDNLAGEYIHPEEEGNEGLSEVEGEEEDNNPTRVGEGIGGEAKPKRQRRKTEFFAEPIPWDVMK</sequence>
<dbReference type="SUPFAM" id="SSF53098">
    <property type="entry name" value="Ribonuclease H-like"/>
    <property type="match status" value="1"/>
</dbReference>
<dbReference type="GO" id="GO:0003676">
    <property type="term" value="F:nucleic acid binding"/>
    <property type="evidence" value="ECO:0007669"/>
    <property type="project" value="InterPro"/>
</dbReference>
<dbReference type="FunFam" id="1.10.340.70:FF:000001">
    <property type="entry name" value="Retrovirus-related Pol polyprotein from transposon gypsy-like Protein"/>
    <property type="match status" value="1"/>
</dbReference>